<protein>
    <submittedName>
        <fullName evidence="2">Uncharacterized protein</fullName>
    </submittedName>
</protein>
<evidence type="ECO:0000313" key="2">
    <source>
        <dbReference type="EMBL" id="AKQ42756.2"/>
    </source>
</evidence>
<feature type="signal peptide" evidence="1">
    <location>
        <begin position="1"/>
        <end position="20"/>
    </location>
</feature>
<organism evidence="2 3">
    <name type="scientific">Aurantiacibacter atlanticus</name>
    <dbReference type="NCBI Taxonomy" id="1648404"/>
    <lineage>
        <taxon>Bacteria</taxon>
        <taxon>Pseudomonadati</taxon>
        <taxon>Pseudomonadota</taxon>
        <taxon>Alphaproteobacteria</taxon>
        <taxon>Sphingomonadales</taxon>
        <taxon>Erythrobacteraceae</taxon>
        <taxon>Aurantiacibacter</taxon>
    </lineage>
</organism>
<name>A0A0H4VIS3_9SPHN</name>
<dbReference type="AlphaFoldDB" id="A0A0H4VIS3"/>
<dbReference type="SUPFAM" id="SSF50494">
    <property type="entry name" value="Trypsin-like serine proteases"/>
    <property type="match status" value="1"/>
</dbReference>
<reference evidence="2 3" key="1">
    <citation type="journal article" date="2015" name="Int. J. Syst. Evol. Microbiol.">
        <title>Erythrobacter atlanticus sp. nov., a bacterium from ocean sediment able to degrade polycyclic aromatic hydrocarbons.</title>
        <authorList>
            <person name="Zhuang L."/>
            <person name="Liu Y."/>
            <person name="Wang L."/>
            <person name="Wang W."/>
            <person name="Shao Z."/>
        </authorList>
    </citation>
    <scope>NUCLEOTIDE SEQUENCE [LARGE SCALE GENOMIC DNA]</scope>
    <source>
        <strain evidence="3">s21-N3</strain>
    </source>
</reference>
<feature type="chain" id="PRO_5007772109" evidence="1">
    <location>
        <begin position="21"/>
        <end position="499"/>
    </location>
</feature>
<reference evidence="3" key="2">
    <citation type="submission" date="2015-04" db="EMBL/GenBank/DDBJ databases">
        <title>The complete genome sequence of Erythrobacter sp. s21-N3.</title>
        <authorList>
            <person name="Zhuang L."/>
            <person name="Liu Y."/>
            <person name="Shao Z."/>
        </authorList>
    </citation>
    <scope>NUCLEOTIDE SEQUENCE [LARGE SCALE GENOMIC DNA]</scope>
    <source>
        <strain evidence="3">s21-N3</strain>
    </source>
</reference>
<dbReference type="InterPro" id="IPR009003">
    <property type="entry name" value="Peptidase_S1_PA"/>
</dbReference>
<dbReference type="OrthoDB" id="8781117at2"/>
<keyword evidence="1" id="KW-0732">Signal</keyword>
<dbReference type="Gene3D" id="2.40.10.10">
    <property type="entry name" value="Trypsin-like serine proteases"/>
    <property type="match status" value="2"/>
</dbReference>
<evidence type="ECO:0000256" key="1">
    <source>
        <dbReference type="SAM" id="SignalP"/>
    </source>
</evidence>
<accession>A0A0H4VIS3</accession>
<dbReference type="KEGG" id="ery:CP97_12975"/>
<dbReference type="Proteomes" id="UP000059113">
    <property type="component" value="Chromosome"/>
</dbReference>
<gene>
    <name evidence="2" type="ORF">CP97_12975</name>
</gene>
<sequence length="499" mass="54275">MNKIILISSSALLATSPALAQELERTIDPQMATPESPGESYLAKKFKLSKTEARKRMKLQAEAETLATDLAVKYPDIFLGVDIQHEPVYQVTASFSSDAKANEVRAMVPAGLRSVFKTRVSKFDPASSQAMTDELTKLLSGRDASIYFSYDKDRFVVQADEEAVNEVKALIPPSMRSDVTVQKGNPSRKLQTNATTAEWIYGGWNHYRVENGNQLHCTFAFSARDSSGQPVMVTAGHCPGTRYNAQQNSGKTLTFASPTSANYDKNGYDSTRGRSYDFKLIPIPDVSTAPEVYFFNNVTGSYNYYDYDNTKSPPWVFKTRNWANVQSGLPASGGRIHITNTLVNTATSGTSNPSHPKGAARCKSGNTTGVTCGIIVASSVNENNTEGQTFYGLVKVGDATEDVIAWGGDSGGAVFSQPVWNSTNSRYEATAAGVVTSATWKPVHPMFNTPTNQYGIRPCHTYYDGGCEMNYMPIDRINDFMPAVILIRSGASGATGKTP</sequence>
<proteinExistence type="predicted"/>
<dbReference type="RefSeq" id="WP_149036387.1">
    <property type="nucleotide sequence ID" value="NZ_CP011310.1"/>
</dbReference>
<keyword evidence="3" id="KW-1185">Reference proteome</keyword>
<dbReference type="InterPro" id="IPR043504">
    <property type="entry name" value="Peptidase_S1_PA_chymotrypsin"/>
</dbReference>
<evidence type="ECO:0000313" key="3">
    <source>
        <dbReference type="Proteomes" id="UP000059113"/>
    </source>
</evidence>
<dbReference type="EMBL" id="CP011310">
    <property type="protein sequence ID" value="AKQ42756.2"/>
    <property type="molecule type" value="Genomic_DNA"/>
</dbReference>